<dbReference type="GO" id="GO:0008977">
    <property type="term" value="F:prephenate dehydrogenase (NAD+) activity"/>
    <property type="evidence" value="ECO:0007669"/>
    <property type="project" value="UniProtKB-EC"/>
</dbReference>
<feature type="domain" description="Prephenate/arogenate dehydrogenase" evidence="4">
    <location>
        <begin position="27"/>
        <end position="329"/>
    </location>
</feature>
<dbReference type="InterPro" id="IPR046825">
    <property type="entry name" value="PDH_C"/>
</dbReference>
<dbReference type="InterPro" id="IPR036291">
    <property type="entry name" value="NAD(P)-bd_dom_sf"/>
</dbReference>
<dbReference type="EC" id="1.3.1.12" evidence="5"/>
<dbReference type="EMBL" id="CP001620">
    <property type="protein sequence ID" value="ACR16989.1"/>
    <property type="molecule type" value="Genomic_DNA"/>
</dbReference>
<feature type="region of interest" description="Disordered" evidence="3">
    <location>
        <begin position="1"/>
        <end position="20"/>
    </location>
</feature>
<dbReference type="InterPro" id="IPR003099">
    <property type="entry name" value="Prephen_DH"/>
</dbReference>
<dbReference type="Gene3D" id="1.10.3660.10">
    <property type="entry name" value="6-phosphogluconate dehydrogenase C-terminal like domain"/>
    <property type="match status" value="1"/>
</dbReference>
<dbReference type="GO" id="GO:0004665">
    <property type="term" value="F:prephenate dehydrogenase (NADP+) activity"/>
    <property type="evidence" value="ECO:0007669"/>
    <property type="project" value="InterPro"/>
</dbReference>
<gene>
    <name evidence="5" type="ordered locus">ckrop_0197</name>
</gene>
<evidence type="ECO:0000259" key="4">
    <source>
        <dbReference type="PROSITE" id="PS51176"/>
    </source>
</evidence>
<dbReference type="PANTHER" id="PTHR21363">
    <property type="entry name" value="PREPHENATE DEHYDROGENASE"/>
    <property type="match status" value="1"/>
</dbReference>
<dbReference type="Pfam" id="PF20463">
    <property type="entry name" value="PDH_C"/>
    <property type="match status" value="1"/>
</dbReference>
<dbReference type="InterPro" id="IPR046826">
    <property type="entry name" value="PDH_N"/>
</dbReference>
<dbReference type="SUPFAM" id="SSF51735">
    <property type="entry name" value="NAD(P)-binding Rossmann-fold domains"/>
    <property type="match status" value="1"/>
</dbReference>
<dbReference type="PROSITE" id="PS51176">
    <property type="entry name" value="PDH_ADH"/>
    <property type="match status" value="1"/>
</dbReference>
<dbReference type="STRING" id="645127.ckrop_0197"/>
<dbReference type="RefSeq" id="WP_012730877.1">
    <property type="nucleotide sequence ID" value="NC_012704.1"/>
</dbReference>
<evidence type="ECO:0000256" key="3">
    <source>
        <dbReference type="SAM" id="MobiDB-lite"/>
    </source>
</evidence>
<proteinExistence type="inferred from homology"/>
<keyword evidence="2 5" id="KW-0560">Oxidoreductase</keyword>
<organism evidence="5 6">
    <name type="scientific">Corynebacterium kroppenstedtii (strain DSM 44385 / JCM 11950 / CIP 105744 / CCUG 35717)</name>
    <dbReference type="NCBI Taxonomy" id="645127"/>
    <lineage>
        <taxon>Bacteria</taxon>
        <taxon>Bacillati</taxon>
        <taxon>Actinomycetota</taxon>
        <taxon>Actinomycetes</taxon>
        <taxon>Mycobacteriales</taxon>
        <taxon>Corynebacteriaceae</taxon>
        <taxon>Corynebacterium</taxon>
    </lineage>
</organism>
<accession>C4LGN4</accession>
<dbReference type="PANTHER" id="PTHR21363:SF0">
    <property type="entry name" value="PREPHENATE DEHYDROGENASE [NADP(+)]"/>
    <property type="match status" value="1"/>
</dbReference>
<dbReference type="Pfam" id="PF02153">
    <property type="entry name" value="PDH_N"/>
    <property type="match status" value="1"/>
</dbReference>
<keyword evidence="6" id="KW-1185">Reference proteome</keyword>
<dbReference type="Gene3D" id="3.40.50.720">
    <property type="entry name" value="NAD(P)-binding Rossmann-like Domain"/>
    <property type="match status" value="1"/>
</dbReference>
<dbReference type="InterPro" id="IPR050812">
    <property type="entry name" value="Preph/Arog_dehydrog"/>
</dbReference>
<dbReference type="NCBIfam" id="NF005108">
    <property type="entry name" value="PRK06545.1-6"/>
    <property type="match status" value="1"/>
</dbReference>
<protein>
    <submittedName>
        <fullName evidence="5">Prephenate dehydrogenase</fullName>
        <ecNumber evidence="5">1.3.1.12</ecNumber>
    </submittedName>
</protein>
<evidence type="ECO:0000256" key="2">
    <source>
        <dbReference type="ARBA" id="ARBA00023002"/>
    </source>
</evidence>
<dbReference type="Proteomes" id="UP000001473">
    <property type="component" value="Chromosome"/>
</dbReference>
<dbReference type="eggNOG" id="COG0287">
    <property type="taxonomic scope" value="Bacteria"/>
</dbReference>
<dbReference type="InterPro" id="IPR008927">
    <property type="entry name" value="6-PGluconate_DH-like_C_sf"/>
</dbReference>
<sequence length="345" mass="36963">MSISTPSGVYPDPATTPGKHHILHEDRPVCILGLGLIGGSIMRDVQARGRRVFGWDRTQSTVTNIIDDGFDASNDCSAVLERAEDEDALVVIATPMSAVGTMLDRVVEHAPTCGITDVVSVKQAVIREVRARGMHDRFVGGHPMSGTSHNGWEASQTGLFTGAPWVVTFDNAPTNDGDGGRWLREWMSVVNLAYDVGAEVVPARAQSHDAAVARISHLPHVLADALAVAGDSGGALALSLAAGSFRDGTRVASSDPELTEAMCENNVKEVLRAIEEVQTMLDEARESLRATPPSVAELADAGHRSRIRYEARTGKRPVLRLHPGDAGWVDQLKQAENLGARIEVF</sequence>
<evidence type="ECO:0000313" key="5">
    <source>
        <dbReference type="EMBL" id="ACR16989.1"/>
    </source>
</evidence>
<dbReference type="HOGENOM" id="CLU_055968_1_0_11"/>
<name>C4LGN4_CORK4</name>
<dbReference type="GO" id="GO:0006571">
    <property type="term" value="P:tyrosine biosynthetic process"/>
    <property type="evidence" value="ECO:0007669"/>
    <property type="project" value="InterPro"/>
</dbReference>
<comment type="similarity">
    <text evidence="1">Belongs to the prephenate/arogenate dehydrogenase family.</text>
</comment>
<dbReference type="KEGG" id="ckp:ckrop_0197"/>
<reference evidence="5 6" key="1">
    <citation type="journal article" date="2008" name="J. Biotechnol.">
        <title>Ultrafast pyrosequencing of Corynebacterium kroppenstedtii DSM44385 revealed insights into the physiology of a lipophilic corynebacterium that lacks mycolic acids.</title>
        <authorList>
            <person name="Tauch A."/>
            <person name="Schneider J."/>
            <person name="Szczepanowski R."/>
            <person name="Tilker A."/>
            <person name="Viehoever P."/>
            <person name="Gartemann K.-H."/>
            <person name="Arnold W."/>
            <person name="Blom J."/>
            <person name="Brinkrolf K."/>
            <person name="Brune I."/>
            <person name="Goetker S."/>
            <person name="Weisshaar B."/>
            <person name="Goesmann A."/>
            <person name="Droege M."/>
            <person name="Puehler A."/>
        </authorList>
    </citation>
    <scope>NUCLEOTIDE SEQUENCE [LARGE SCALE GENOMIC DNA]</scope>
    <source>
        <strain evidence="6">DSM 44385 / JCM 11950 / CIP 105744 / CCUG 35717</strain>
    </source>
</reference>
<dbReference type="GO" id="GO:0070403">
    <property type="term" value="F:NAD+ binding"/>
    <property type="evidence" value="ECO:0007669"/>
    <property type="project" value="InterPro"/>
</dbReference>
<dbReference type="SUPFAM" id="SSF48179">
    <property type="entry name" value="6-phosphogluconate dehydrogenase C-terminal domain-like"/>
    <property type="match status" value="1"/>
</dbReference>
<evidence type="ECO:0000256" key="1">
    <source>
        <dbReference type="ARBA" id="ARBA00007964"/>
    </source>
</evidence>
<dbReference type="AlphaFoldDB" id="C4LGN4"/>
<evidence type="ECO:0000313" key="6">
    <source>
        <dbReference type="Proteomes" id="UP000001473"/>
    </source>
</evidence>